<proteinExistence type="predicted"/>
<keyword evidence="3" id="KW-0121">Carboxypeptidase</keyword>
<reference evidence="3 4" key="1">
    <citation type="submission" date="2018-08" db="EMBL/GenBank/DDBJ databases">
        <title>Meiothermus terrae DSM 26712 genome sequencing project.</title>
        <authorList>
            <person name="Da Costa M.S."/>
            <person name="Albuquerque L."/>
            <person name="Raposo P."/>
            <person name="Froufe H.J.C."/>
            <person name="Barroso C.S."/>
            <person name="Egas C."/>
        </authorList>
    </citation>
    <scope>NUCLEOTIDE SEQUENCE [LARGE SCALE GENOMIC DNA]</scope>
    <source>
        <strain evidence="3 4">DSM 26712</strain>
    </source>
</reference>
<dbReference type="GO" id="GO:0004180">
    <property type="term" value="F:carboxypeptidase activity"/>
    <property type="evidence" value="ECO:0007669"/>
    <property type="project" value="UniProtKB-KW"/>
</dbReference>
<dbReference type="EC" id="3.4.-.-" evidence="3"/>
<name>A0A399E254_9DEIN</name>
<evidence type="ECO:0000256" key="1">
    <source>
        <dbReference type="SAM" id="SignalP"/>
    </source>
</evidence>
<comment type="caution">
    <text evidence="3">The sequence shown here is derived from an EMBL/GenBank/DDBJ whole genome shotgun (WGS) entry which is preliminary data.</text>
</comment>
<dbReference type="PROSITE" id="PS51257">
    <property type="entry name" value="PROKAR_LIPOPROTEIN"/>
    <property type="match status" value="1"/>
</dbReference>
<accession>A0A399E254</accession>
<feature type="domain" description="Beta-lactamase-related" evidence="2">
    <location>
        <begin position="31"/>
        <end position="359"/>
    </location>
</feature>
<feature type="chain" id="PRO_5017444853" evidence="1">
    <location>
        <begin position="18"/>
        <end position="532"/>
    </location>
</feature>
<keyword evidence="3" id="KW-0378">Hydrolase</keyword>
<protein>
    <submittedName>
        <fullName evidence="3">D-alanyl-D-alanine-carboxypeptidase/endopeptidase AmpH</fullName>
        <ecNumber evidence="3">3.4.-.-</ecNumber>
    </submittedName>
</protein>
<dbReference type="PANTHER" id="PTHR46825:SF15">
    <property type="entry name" value="BETA-LACTAMASE-RELATED DOMAIN-CONTAINING PROTEIN"/>
    <property type="match status" value="1"/>
</dbReference>
<dbReference type="InterPro" id="IPR001466">
    <property type="entry name" value="Beta-lactam-related"/>
</dbReference>
<dbReference type="SUPFAM" id="SSF56601">
    <property type="entry name" value="beta-lactamase/transpeptidase-like"/>
    <property type="match status" value="1"/>
</dbReference>
<dbReference type="InterPro" id="IPR050491">
    <property type="entry name" value="AmpC-like"/>
</dbReference>
<keyword evidence="1" id="KW-0732">Signal</keyword>
<dbReference type="Proteomes" id="UP000265715">
    <property type="component" value="Unassembled WGS sequence"/>
</dbReference>
<evidence type="ECO:0000313" key="4">
    <source>
        <dbReference type="Proteomes" id="UP000265715"/>
    </source>
</evidence>
<dbReference type="EMBL" id="QXDL01000311">
    <property type="protein sequence ID" value="RIH76650.1"/>
    <property type="molecule type" value="Genomic_DNA"/>
</dbReference>
<evidence type="ECO:0000259" key="2">
    <source>
        <dbReference type="Pfam" id="PF00144"/>
    </source>
</evidence>
<sequence>MKGLKFVAFVALTAVLAACPQTKPPTLGEELDAYVPQAMQVEGVQGAAVAVIREGAVVYQKAFGVKRQGGGPVGPGTHFMIGSTGKSLTTMLMAGLIDAGKAAWTTPAQRILPQFELIDPALSPKVTFQDLVCQCTGVPRRDLQVLLGGEGLTPEKVVESVRNYPLDGPFGKTFAYSNQMVAVGGFAAAKAAGQGGDWLEGYAAELAARVLNPVGMPDTTLSFAAVEARADYAQPHGLSIEAEQTAIPLAYERALSPIGPAGAHWSTLEDMTRYLRTQMAGGVAPDGTRVVSSANLAETWRPRVAIEQGVDYALGWIVAEYRGQKLIFHGGNTLGFTALLAFLPESGLGVVVLASGQGLLFNTAVQMRVLEIVFDQRREFDKVFRDEVRKMRQQYKQVAAQLKPVQPEAVNPYLGRYGHPELGALELSLEGDALRVDTGAIVTHAKRYQVMGQVYYLTTGAGLAGVPLQLRTEGGQPVVVLLAPEGEYVFTRAARAQAAFRRPLEPLPAELRSLLELRLTPQARAWKLITTR</sequence>
<dbReference type="RefSeq" id="WP_170159760.1">
    <property type="nucleotide sequence ID" value="NZ_QXDL01000311.1"/>
</dbReference>
<keyword evidence="4" id="KW-1185">Reference proteome</keyword>
<feature type="signal peptide" evidence="1">
    <location>
        <begin position="1"/>
        <end position="17"/>
    </location>
</feature>
<dbReference type="InterPro" id="IPR012338">
    <property type="entry name" value="Beta-lactam/transpept-like"/>
</dbReference>
<dbReference type="PANTHER" id="PTHR46825">
    <property type="entry name" value="D-ALANYL-D-ALANINE-CARBOXYPEPTIDASE/ENDOPEPTIDASE AMPH"/>
    <property type="match status" value="1"/>
</dbReference>
<dbReference type="AlphaFoldDB" id="A0A399E254"/>
<organism evidence="3 4">
    <name type="scientific">Calidithermus terrae</name>
    <dbReference type="NCBI Taxonomy" id="1408545"/>
    <lineage>
        <taxon>Bacteria</taxon>
        <taxon>Thermotogati</taxon>
        <taxon>Deinococcota</taxon>
        <taxon>Deinococci</taxon>
        <taxon>Thermales</taxon>
        <taxon>Thermaceae</taxon>
        <taxon>Calidithermus</taxon>
    </lineage>
</organism>
<dbReference type="Gene3D" id="3.40.710.10">
    <property type="entry name" value="DD-peptidase/beta-lactamase superfamily"/>
    <property type="match status" value="1"/>
</dbReference>
<evidence type="ECO:0000313" key="3">
    <source>
        <dbReference type="EMBL" id="RIH76650.1"/>
    </source>
</evidence>
<keyword evidence="3" id="KW-0645">Protease</keyword>
<dbReference type="Pfam" id="PF00144">
    <property type="entry name" value="Beta-lactamase"/>
    <property type="match status" value="1"/>
</dbReference>
<gene>
    <name evidence="3" type="primary">ampH</name>
    <name evidence="3" type="ORF">Mterra_03850</name>
</gene>